<feature type="compositionally biased region" description="Basic and acidic residues" evidence="1">
    <location>
        <begin position="28"/>
        <end position="39"/>
    </location>
</feature>
<dbReference type="InterPro" id="IPR012849">
    <property type="entry name" value="Abl-interactor_HHR_dom"/>
</dbReference>
<dbReference type="AlphaFoldDB" id="A0A132A065"/>
<gene>
    <name evidence="3" type="ORF">QR98_0029570</name>
</gene>
<dbReference type="EMBL" id="JXLN01009097">
    <property type="protein sequence ID" value="KPM04508.1"/>
    <property type="molecule type" value="Genomic_DNA"/>
</dbReference>
<dbReference type="Pfam" id="PF07815">
    <property type="entry name" value="Abi_HHR"/>
    <property type="match status" value="1"/>
</dbReference>
<comment type="caution">
    <text evidence="3">The sequence shown here is derived from an EMBL/GenBank/DDBJ whole genome shotgun (WGS) entry which is preliminary data.</text>
</comment>
<accession>A0A132A065</accession>
<proteinExistence type="predicted"/>
<evidence type="ECO:0000313" key="3">
    <source>
        <dbReference type="EMBL" id="KPM04508.1"/>
    </source>
</evidence>
<feature type="region of interest" description="Disordered" evidence="1">
    <location>
        <begin position="1"/>
        <end position="44"/>
    </location>
</feature>
<evidence type="ECO:0000259" key="2">
    <source>
        <dbReference type="Pfam" id="PF07815"/>
    </source>
</evidence>
<organism evidence="3 4">
    <name type="scientific">Sarcoptes scabiei</name>
    <name type="common">Itch mite</name>
    <name type="synonym">Acarus scabiei</name>
    <dbReference type="NCBI Taxonomy" id="52283"/>
    <lineage>
        <taxon>Eukaryota</taxon>
        <taxon>Metazoa</taxon>
        <taxon>Ecdysozoa</taxon>
        <taxon>Arthropoda</taxon>
        <taxon>Chelicerata</taxon>
        <taxon>Arachnida</taxon>
        <taxon>Acari</taxon>
        <taxon>Acariformes</taxon>
        <taxon>Sarcoptiformes</taxon>
        <taxon>Astigmata</taxon>
        <taxon>Psoroptidia</taxon>
        <taxon>Sarcoptoidea</taxon>
        <taxon>Sarcoptidae</taxon>
        <taxon>Sarcoptinae</taxon>
        <taxon>Sarcoptes</taxon>
    </lineage>
</organism>
<dbReference type="Proteomes" id="UP000616769">
    <property type="component" value="Unassembled WGS sequence"/>
</dbReference>
<sequence length="339" mass="38761">MATTKSNEKSTSSSLNRINENNGNVFNRETKQNERERYSLESNRNSFSSDEIAKELSVLFEHHLPADRNALKESSTSLGNIASYCDVNYFQRQTVLQCGPQRKSALNGESGGHNDVDGGNEIALQLTRNYCQQALASVANQIYMFASDLQTALILLENQFDLLSNRTRYIGMKIRLREEKIGRKEIGSLAKPKNFFTLPPIIYPDRPKQPISIETSTRLYLNESMIDFSSLDNIGIAYKIHQKKDRIRSLENRSMIPMTKSNQPQPMKYGSLARNTRTNQHQQLYHNYHYSRHQHNHPTPLIVPPPQSLQFMDTQRTKMMSLLNGITGLFPGNYVEPCV</sequence>
<feature type="domain" description="Abl-interactor homeo-domain homologous" evidence="2">
    <location>
        <begin position="172"/>
        <end position="245"/>
    </location>
</feature>
<feature type="compositionally biased region" description="Low complexity" evidence="1">
    <location>
        <begin position="1"/>
        <end position="14"/>
    </location>
</feature>
<evidence type="ECO:0000256" key="1">
    <source>
        <dbReference type="SAM" id="MobiDB-lite"/>
    </source>
</evidence>
<dbReference type="VEuPathDB" id="VectorBase:SSCA002668"/>
<name>A0A132A065_SARSC</name>
<feature type="compositionally biased region" description="Polar residues" evidence="1">
    <location>
        <begin position="15"/>
        <end position="27"/>
    </location>
</feature>
<dbReference type="OrthoDB" id="6511208at2759"/>
<evidence type="ECO:0000313" key="4">
    <source>
        <dbReference type="Proteomes" id="UP000616769"/>
    </source>
</evidence>
<protein>
    <submittedName>
        <fullName evidence="3">CRE-ABI-1 protein-like protein</fullName>
    </submittedName>
</protein>
<dbReference type="Gene3D" id="6.10.140.1620">
    <property type="match status" value="1"/>
</dbReference>
<reference evidence="3 4" key="1">
    <citation type="journal article" date="2015" name="Parasit. Vectors">
        <title>Draft genome of the scabies mite.</title>
        <authorList>
            <person name="Rider S.D.Jr."/>
            <person name="Morgan M.S."/>
            <person name="Arlian L.G."/>
        </authorList>
    </citation>
    <scope>NUCLEOTIDE SEQUENCE [LARGE SCALE GENOMIC DNA]</scope>
    <source>
        <strain evidence="3">Arlian Lab</strain>
    </source>
</reference>